<protein>
    <recommendedName>
        <fullName evidence="1">Rhodanese domain-containing protein</fullName>
    </recommendedName>
</protein>
<dbReference type="PANTHER" id="PTHR44086:SF10">
    <property type="entry name" value="THIOSULFATE SULFURTRANSFERASE_RHODANESE-LIKE DOMAIN-CONTAINING PROTEIN 3"/>
    <property type="match status" value="1"/>
</dbReference>
<name>A0A381X5T4_9ZZZZ</name>
<dbReference type="PANTHER" id="PTHR44086">
    <property type="entry name" value="THIOSULFATE SULFURTRANSFERASE RDL2, MITOCHONDRIAL-RELATED"/>
    <property type="match status" value="1"/>
</dbReference>
<proteinExistence type="predicted"/>
<evidence type="ECO:0000259" key="1">
    <source>
        <dbReference type="PROSITE" id="PS50206"/>
    </source>
</evidence>
<dbReference type="EMBL" id="UINC01013858">
    <property type="protein sequence ID" value="SVA59557.1"/>
    <property type="molecule type" value="Genomic_DNA"/>
</dbReference>
<dbReference type="SUPFAM" id="SSF52821">
    <property type="entry name" value="Rhodanese/Cell cycle control phosphatase"/>
    <property type="match status" value="4"/>
</dbReference>
<feature type="domain" description="Rhodanese" evidence="1">
    <location>
        <begin position="16"/>
        <end position="106"/>
    </location>
</feature>
<dbReference type="InterPro" id="IPR036873">
    <property type="entry name" value="Rhodanese-like_dom_sf"/>
</dbReference>
<feature type="non-terminal residue" evidence="2">
    <location>
        <position position="477"/>
    </location>
</feature>
<feature type="domain" description="Rhodanese" evidence="1">
    <location>
        <begin position="388"/>
        <end position="476"/>
    </location>
</feature>
<dbReference type="AlphaFoldDB" id="A0A381X5T4"/>
<accession>A0A381X5T4</accession>
<dbReference type="InterPro" id="IPR001763">
    <property type="entry name" value="Rhodanese-like_dom"/>
</dbReference>
<feature type="domain" description="Rhodanese" evidence="1">
    <location>
        <begin position="139"/>
        <end position="230"/>
    </location>
</feature>
<sequence length="477" mass="50996">MTNYVSATELKAMLHDGGELALLDVREEGAHSQSHLFYTVPMPLSTLELQVSALVPRLGTRVVLVDAGGGFAARAAEKLINIGYSNISCLDGGIKSWEAAGYVLFSGVHVPCKAFGEFVEHHYGTPHIEAMVLRAKMDAGEDLVILDSRPMDEFQVMNIPDGVDCPGAELTARVHDIAPDPDTLVVVNCAGRTRSIIGAQSLINACIPNNVVALKNGTMGWHLAGFELERGQTRKALPPSTTAIPKAKASAMAAGERFGVPQINCRTLTNWQKESHERTLYVLDVRDPEEYAAGHPVGIRNAPGGQLVQGIDQWCGTLGARVVLVDDNGVRATMTASWLVQMGWDVAVLESGLEGFETTTELPHQGPLGIGQVGENEIEVRELATLLATGDVVVFDLASSRDYDMGHIPGAYWGVRARLAESLPKLQQKTTLIFTSPNATLARLAAPEASELTGMRVAVLTGGTQAWANAGYKLATG</sequence>
<dbReference type="Pfam" id="PF00581">
    <property type="entry name" value="Rhodanese"/>
    <property type="match status" value="4"/>
</dbReference>
<feature type="domain" description="Rhodanese" evidence="1">
    <location>
        <begin position="276"/>
        <end position="358"/>
    </location>
</feature>
<reference evidence="2" key="1">
    <citation type="submission" date="2018-05" db="EMBL/GenBank/DDBJ databases">
        <authorList>
            <person name="Lanie J.A."/>
            <person name="Ng W.-L."/>
            <person name="Kazmierczak K.M."/>
            <person name="Andrzejewski T.M."/>
            <person name="Davidsen T.M."/>
            <person name="Wayne K.J."/>
            <person name="Tettelin H."/>
            <person name="Glass J.I."/>
            <person name="Rusch D."/>
            <person name="Podicherti R."/>
            <person name="Tsui H.-C.T."/>
            <person name="Winkler M.E."/>
        </authorList>
    </citation>
    <scope>NUCLEOTIDE SEQUENCE</scope>
</reference>
<organism evidence="2">
    <name type="scientific">marine metagenome</name>
    <dbReference type="NCBI Taxonomy" id="408172"/>
    <lineage>
        <taxon>unclassified sequences</taxon>
        <taxon>metagenomes</taxon>
        <taxon>ecological metagenomes</taxon>
    </lineage>
</organism>
<dbReference type="Gene3D" id="3.40.250.10">
    <property type="entry name" value="Rhodanese-like domain"/>
    <property type="match status" value="4"/>
</dbReference>
<evidence type="ECO:0000313" key="2">
    <source>
        <dbReference type="EMBL" id="SVA59557.1"/>
    </source>
</evidence>
<gene>
    <name evidence="2" type="ORF">METZ01_LOCUS112411</name>
</gene>
<dbReference type="SMART" id="SM00450">
    <property type="entry name" value="RHOD"/>
    <property type="match status" value="4"/>
</dbReference>
<dbReference type="GO" id="GO:0004792">
    <property type="term" value="F:thiosulfate-cyanide sulfurtransferase activity"/>
    <property type="evidence" value="ECO:0007669"/>
    <property type="project" value="TreeGrafter"/>
</dbReference>
<dbReference type="PROSITE" id="PS50206">
    <property type="entry name" value="RHODANESE_3"/>
    <property type="match status" value="4"/>
</dbReference>